<feature type="compositionally biased region" description="Basic and acidic residues" evidence="2">
    <location>
        <begin position="2188"/>
        <end position="2197"/>
    </location>
</feature>
<organism evidence="5 6">
    <name type="scientific">Amycolatopsis cihanbeyliensis</name>
    <dbReference type="NCBI Taxonomy" id="1128664"/>
    <lineage>
        <taxon>Bacteria</taxon>
        <taxon>Bacillati</taxon>
        <taxon>Actinomycetota</taxon>
        <taxon>Actinomycetes</taxon>
        <taxon>Pseudonocardiales</taxon>
        <taxon>Pseudonocardiaceae</taxon>
        <taxon>Amycolatopsis</taxon>
    </lineage>
</organism>
<dbReference type="Gene3D" id="2.170.16.10">
    <property type="entry name" value="Hedgehog/Intein (Hint) domain"/>
    <property type="match status" value="1"/>
</dbReference>
<dbReference type="SUPFAM" id="SSF51294">
    <property type="entry name" value="Hedgehog/intein (Hint) domain"/>
    <property type="match status" value="1"/>
</dbReference>
<dbReference type="Gene3D" id="2.180.10.10">
    <property type="entry name" value="RHS repeat-associated core"/>
    <property type="match status" value="2"/>
</dbReference>
<keyword evidence="1" id="KW-0677">Repeat</keyword>
<feature type="region of interest" description="Disordered" evidence="2">
    <location>
        <begin position="1243"/>
        <end position="1262"/>
    </location>
</feature>
<feature type="region of interest" description="Disordered" evidence="2">
    <location>
        <begin position="39"/>
        <end position="69"/>
    </location>
</feature>
<dbReference type="InterPro" id="IPR022385">
    <property type="entry name" value="Rhs_assc_core"/>
</dbReference>
<dbReference type="InterPro" id="IPR030934">
    <property type="entry name" value="Intein_C"/>
</dbReference>
<dbReference type="Pfam" id="PF05593">
    <property type="entry name" value="RHS_repeat"/>
    <property type="match status" value="2"/>
</dbReference>
<evidence type="ECO:0000256" key="3">
    <source>
        <dbReference type="SAM" id="SignalP"/>
    </source>
</evidence>
<gene>
    <name evidence="5" type="ORF">FB471_6703</name>
</gene>
<dbReference type="CDD" id="cd00081">
    <property type="entry name" value="Hint"/>
    <property type="match status" value="1"/>
</dbReference>
<dbReference type="EMBL" id="VFML01000002">
    <property type="protein sequence ID" value="TQI94537.1"/>
    <property type="molecule type" value="Genomic_DNA"/>
</dbReference>
<dbReference type="InterPro" id="IPR056823">
    <property type="entry name" value="TEN-like_YD-shell"/>
</dbReference>
<feature type="compositionally biased region" description="Polar residues" evidence="2">
    <location>
        <begin position="1606"/>
        <end position="1623"/>
    </location>
</feature>
<dbReference type="SMART" id="SM00306">
    <property type="entry name" value="HintN"/>
    <property type="match status" value="1"/>
</dbReference>
<sequence>MAFKPTLRALALLLGIAVGSTTVVAVAEPENPSYVDLPELQQERSVPGEPVRSRPLPTNPVDEAAAEEMPEPRWPEAATADLALAPVAAARSSAEALPRSAYRQAGELPVSVALQASGQATARSAAESPSVRVETFGKDRAEKSGVDGVLLAVSNNTGAAGETLSVRVDYSGFASAYGGDYGSRLRIRKLPECALHTPEKPECRAGEPIRTDNHAGDRQLTADVPLPRGAETPDARSSGASPVLLAVQAAPSGAGGSFEATKLSPAGSWSAGGSSGDFTYSVPLRVPPPTAGTAPRIGLGYSSGSVDGRTSATNNQASTVGDGWELSTGGFIERRYKACSEDLGGNQGQRKTGDLCWATDNAVLSLNGISAELVRDGDSGMWRPKNDDGSRIERLTGATNGDNNGEYWKVTGTDGTQYFLGRNRLPGWQSGKPETNSAFTVPVFGNNSGEPCYQPSFGDSWCQQAYRWNLDYVVDPNGNVTTYFYDTETNRYGRDQDAGKQTEYVAGGSVRRIEYGLRSDAVYAPAPARVWFDTAERCLPKPGLACEPGELNEDTAESWPDVPFDRICAPGDRCENQHSPSFFSRKRLVKVLTQVRTDDVDGAARWKDVDSWTLRHQFPDTGDGLSPSLWLAGITHTGLVGGRASVPEMVFHGRALPNRVDTGDDNLPPITRYRIERVVNEAGGVTEVEYSDRECVAGSNIPDSPEHNAMRCFPAWWVPEFGYERVQSWFHKYVVTAVTEDGRTGGSELQKTFYEYKGGAAWHFDQAEFTDMKYRTWSQWRGYGLVRTITGEPGTTQSITEERFLRGMDGDHLPGGGERSVQVTDSEGGKVTDRESLAGFSRETLQYEGDELVSASIKDPWVHGPTATSGEDKAYRTNVERVRGRTLLSDGSWRRTELTTTFDDYGNAIRVEDLGDTGKTGDETCSRTTYARNMEKWILTRPSTVRVVGLPCSAGEGGNEDVISDVRSSYDGQEHGAAPTKGNLTAAERWNGTEHEPTQSISYDALGRQTEVENALGQSVRTSYEPASGFLVREITETNSLGQTGVTTYEPAWAQPVTDVGVSGERADLEYDPLGRLTKAWAPGRSKVDDDSASSRFEYEYRTDAPTVVTTHALREDGDYNTSYTLFDGLLRERQSQIPAVSGGRVVTGWLYDSRGQQHRVNNAYYNENAPDKQVLGVKDNAVPNQTLTEFDALGRETAVIYRKLGVEQWRTSSSYGGDRVTVVPPRGDTTTTVLKDVQDRVVERRQHHEREPSSDYDTTRYDYNPAGQIESMTGPDGAQWSYEYDVLGRKVVEHDPDSGTSRYTYDALDQRVTSTDARGFRTRFEYDAMGRKVAEYERKGTGEPEVKTASWSYDGLKPGLLDSATRWVDGNAYTQRVDSYDDALRPTKNSVVIPEVEGNLAGTYEFRTSYNRHTGKVDTRVHPEAGGLDAEAIFHDYNELGLPTETFGIDTYAQEHLYSKYGETLRLKMGDGANTVYTSMFYQEGTRRLDAVDVQRNSPEGAYLAKRGYDYDPAGNITRIADTPPGQAGDVQCFSYDYLQRLTRGFTPANGDCGQEPSVGALGGAAPYWHDYEYDKGGNRTKEIQHGAEGDTVRTYEYGAEDGSQPHTLRSVTQTGPQGTSKDTYGYDAAGNMTSRNVSGSPQELEWDARGRTATVTEHDGRESEYLYDADGDRLIKRESGITTLYLDGMELVLQNTTEEVTGKRYYAHGGQNVAVRTSDEGLSFLLGDHQGTASMSVDADTLEASTRRQDPFGVPRGEQPDSWPDDKGFVGGIKDETGLTNLGARQYEPENGRFVSVDPIIDRDEPQQMNGYAYANNSPVTNSDPNGLYWKTLTVAKKVAITKIVVTTLWLLPFLPVLRFVAVTIWVTAVFTYRVWIEPPWQPAGSSSSSPEQRAVAEAGLSRQEYEEAKKLANDQRSWLDVAVHHGGEIVKELVSVPGIIEHCIDNFNLLSCAGEVITALPIGKIFKAGTIAKKVARGIGSAIDWSRKRDRAREKIRAVQTAKERLTKSGCNSFVPGTLVLMADGSERPVEELELGDRVLATDPETGESVPREVVATIVGEGAKNLVEVTVAGEHPGVQVPGTVVATEGHPFWVSDLGEWVPAGQLEPGMWLRTGSGSWVQVTGIESWTATRTVHNLTIDTDHTYYVAAGATTLLNHNCPDGAPGKRKRAADLPPDKNASGSHTVFERGQDGKVTRYQTWKKNDQHPAGWEKGPRFRGTGDPHAGIGPPIFYPKGGGKAFPATGENLPRGY</sequence>
<keyword evidence="6" id="KW-1185">Reference proteome</keyword>
<feature type="chain" id="PRO_5021862625" evidence="3">
    <location>
        <begin position="28"/>
        <end position="2254"/>
    </location>
</feature>
<comment type="caution">
    <text evidence="5">The sequence shown here is derived from an EMBL/GenBank/DDBJ whole genome shotgun (WGS) entry which is preliminary data.</text>
</comment>
<feature type="region of interest" description="Disordered" evidence="2">
    <location>
        <begin position="2163"/>
        <end position="2220"/>
    </location>
</feature>
<dbReference type="InterPro" id="IPR029114">
    <property type="entry name" value="Ntox24"/>
</dbReference>
<dbReference type="Proteomes" id="UP000320876">
    <property type="component" value="Unassembled WGS sequence"/>
</dbReference>
<reference evidence="5 6" key="1">
    <citation type="submission" date="2019-06" db="EMBL/GenBank/DDBJ databases">
        <title>Sequencing the genomes of 1000 actinobacteria strains.</title>
        <authorList>
            <person name="Klenk H.-P."/>
        </authorList>
    </citation>
    <scope>NUCLEOTIDE SEQUENCE [LARGE SCALE GENOMIC DNA]</scope>
    <source>
        <strain evidence="5 6">DSM 45679</strain>
    </source>
</reference>
<proteinExistence type="predicted"/>
<dbReference type="RefSeq" id="WP_142003756.1">
    <property type="nucleotide sequence ID" value="NZ_VFML01000002.1"/>
</dbReference>
<evidence type="ECO:0000313" key="6">
    <source>
        <dbReference type="Proteomes" id="UP000320876"/>
    </source>
</evidence>
<dbReference type="Pfam" id="PF07591">
    <property type="entry name" value="PT-HINT"/>
    <property type="match status" value="1"/>
</dbReference>
<accession>A0A542CUN5</accession>
<evidence type="ECO:0000259" key="4">
    <source>
        <dbReference type="SMART" id="SM00306"/>
    </source>
</evidence>
<feature type="compositionally biased region" description="Basic and acidic residues" evidence="2">
    <location>
        <begin position="1243"/>
        <end position="1261"/>
    </location>
</feature>
<evidence type="ECO:0000256" key="2">
    <source>
        <dbReference type="SAM" id="MobiDB-lite"/>
    </source>
</evidence>
<dbReference type="Pfam" id="PF15529">
    <property type="entry name" value="Ntox24"/>
    <property type="match status" value="1"/>
</dbReference>
<feature type="region of interest" description="Disordered" evidence="2">
    <location>
        <begin position="2234"/>
        <end position="2254"/>
    </location>
</feature>
<dbReference type="NCBIfam" id="TIGR03696">
    <property type="entry name" value="Rhs_assc_core"/>
    <property type="match status" value="1"/>
</dbReference>
<dbReference type="PROSITE" id="PS50818">
    <property type="entry name" value="INTEIN_C_TER"/>
    <property type="match status" value="1"/>
</dbReference>
<dbReference type="InterPro" id="IPR006530">
    <property type="entry name" value="YD"/>
</dbReference>
<dbReference type="InterPro" id="IPR036844">
    <property type="entry name" value="Hint_dom_sf"/>
</dbReference>
<dbReference type="InterPro" id="IPR050708">
    <property type="entry name" value="T6SS_VgrG/RHS"/>
</dbReference>
<dbReference type="OrthoDB" id="291011at2"/>
<feature type="region of interest" description="Disordered" evidence="2">
    <location>
        <begin position="1749"/>
        <end position="1772"/>
    </location>
</feature>
<dbReference type="Pfam" id="PF25023">
    <property type="entry name" value="TEN_YD-shell"/>
    <property type="match status" value="1"/>
</dbReference>
<protein>
    <submittedName>
        <fullName evidence="5">RHS repeat-associated protein</fullName>
    </submittedName>
</protein>
<dbReference type="InterPro" id="IPR003587">
    <property type="entry name" value="Hint_dom_N"/>
</dbReference>
<name>A0A542CUN5_AMYCI</name>
<feature type="region of interest" description="Disordered" evidence="2">
    <location>
        <begin position="1601"/>
        <end position="1623"/>
    </location>
</feature>
<dbReference type="NCBIfam" id="TIGR01643">
    <property type="entry name" value="YD_repeat_2x"/>
    <property type="match status" value="2"/>
</dbReference>
<evidence type="ECO:0000256" key="1">
    <source>
        <dbReference type="ARBA" id="ARBA00022737"/>
    </source>
</evidence>
<feature type="region of interest" description="Disordered" evidence="2">
    <location>
        <begin position="199"/>
        <end position="241"/>
    </location>
</feature>
<dbReference type="PANTHER" id="PTHR32305:SF17">
    <property type="entry name" value="TRNA NUCLEASE WAPA"/>
    <property type="match status" value="1"/>
</dbReference>
<feature type="domain" description="Hint" evidence="4">
    <location>
        <begin position="2014"/>
        <end position="2119"/>
    </location>
</feature>
<dbReference type="InterPro" id="IPR031325">
    <property type="entry name" value="RHS_repeat"/>
</dbReference>
<feature type="signal peptide" evidence="3">
    <location>
        <begin position="1"/>
        <end position="27"/>
    </location>
</feature>
<dbReference type="PANTHER" id="PTHR32305">
    <property type="match status" value="1"/>
</dbReference>
<feature type="compositionally biased region" description="Basic and acidic residues" evidence="2">
    <location>
        <begin position="199"/>
        <end position="217"/>
    </location>
</feature>
<keyword evidence="3" id="KW-0732">Signal</keyword>
<evidence type="ECO:0000313" key="5">
    <source>
        <dbReference type="EMBL" id="TQI94537.1"/>
    </source>
</evidence>